<feature type="domain" description="RanBP2-type" evidence="14">
    <location>
        <begin position="78"/>
        <end position="107"/>
    </location>
</feature>
<dbReference type="SMART" id="SM00547">
    <property type="entry name" value="ZnF_RBZ"/>
    <property type="match status" value="2"/>
</dbReference>
<feature type="compositionally biased region" description="Acidic residues" evidence="13">
    <location>
        <begin position="183"/>
        <end position="203"/>
    </location>
</feature>
<evidence type="ECO:0000256" key="12">
    <source>
        <dbReference type="PROSITE-ProRule" id="PRU00322"/>
    </source>
</evidence>
<dbReference type="GO" id="GO:0008270">
    <property type="term" value="F:zinc ion binding"/>
    <property type="evidence" value="ECO:0007669"/>
    <property type="project" value="UniProtKB-KW"/>
</dbReference>
<comment type="subcellular location">
    <subcellularLocation>
        <location evidence="1 11">Nucleus</location>
    </subcellularLocation>
</comment>
<feature type="region of interest" description="Disordered" evidence="13">
    <location>
        <begin position="1"/>
        <end position="72"/>
    </location>
</feature>
<dbReference type="STRING" id="147828.A0A4S2L7U6"/>
<keyword evidence="9 11" id="KW-0539">Nucleus</keyword>
<dbReference type="GO" id="GO:0001530">
    <property type="term" value="F:lipopolysaccharide binding"/>
    <property type="evidence" value="ECO:0007669"/>
    <property type="project" value="TreeGrafter"/>
</dbReference>
<feature type="compositionally biased region" description="Basic and acidic residues" evidence="13">
    <location>
        <begin position="220"/>
        <end position="237"/>
    </location>
</feature>
<keyword evidence="4 11" id="KW-0479">Metal-binding</keyword>
<evidence type="ECO:0000256" key="2">
    <source>
        <dbReference type="ARBA" id="ARBA00017543"/>
    </source>
</evidence>
<gene>
    <name evidence="15" type="ORF">CRM22_010123</name>
</gene>
<evidence type="ECO:0000256" key="4">
    <source>
        <dbReference type="ARBA" id="ARBA00022723"/>
    </source>
</evidence>
<evidence type="ECO:0000313" key="15">
    <source>
        <dbReference type="EMBL" id="TGZ56649.1"/>
    </source>
</evidence>
<dbReference type="PROSITE" id="PS01358">
    <property type="entry name" value="ZF_RANBP2_1"/>
    <property type="match status" value="2"/>
</dbReference>
<keyword evidence="6 12" id="KW-0863">Zinc-finger</keyword>
<dbReference type="Gene3D" id="4.10.1060.10">
    <property type="entry name" value="Zinc finger, RanBP2-type"/>
    <property type="match status" value="2"/>
</dbReference>
<evidence type="ECO:0000313" key="16">
    <source>
        <dbReference type="Proteomes" id="UP000308267"/>
    </source>
</evidence>
<evidence type="ECO:0000256" key="1">
    <source>
        <dbReference type="ARBA" id="ARBA00004123"/>
    </source>
</evidence>
<keyword evidence="3" id="KW-0597">Phosphoprotein</keyword>
<evidence type="ECO:0000256" key="11">
    <source>
        <dbReference type="PIRNR" id="PIRNR037956"/>
    </source>
</evidence>
<dbReference type="InterPro" id="IPR017337">
    <property type="entry name" value="ZRANB2"/>
</dbReference>
<evidence type="ECO:0000256" key="7">
    <source>
        <dbReference type="ARBA" id="ARBA00022833"/>
    </source>
</evidence>
<feature type="region of interest" description="Disordered" evidence="13">
    <location>
        <begin position="130"/>
        <end position="327"/>
    </location>
</feature>
<comment type="similarity">
    <text evidence="10 11">Belongs to the ZRANB2 family.</text>
</comment>
<dbReference type="AlphaFoldDB" id="A0A4S2L7U6"/>
<accession>A0A4S2L7U6</accession>
<evidence type="ECO:0000259" key="14">
    <source>
        <dbReference type="PROSITE" id="PS50199"/>
    </source>
</evidence>
<feature type="domain" description="RanBP2-type" evidence="14">
    <location>
        <begin position="24"/>
        <end position="55"/>
    </location>
</feature>
<keyword evidence="5" id="KW-0677">Repeat</keyword>
<comment type="caution">
    <text evidence="15">The sequence shown here is derived from an EMBL/GenBank/DDBJ whole genome shotgun (WGS) entry which is preliminary data.</text>
</comment>
<dbReference type="SUPFAM" id="SSF90209">
    <property type="entry name" value="Ran binding protein zinc finger-like"/>
    <property type="match status" value="2"/>
</dbReference>
<sequence>MPELNTVGSWKAPYQKMSRSQNPAKGDWICADSKCGNTNSGKSDNCRRCDKRRKGAQNANGAEGLGKEGATKSKGLFSPDDWNCRNCGNINWARRSTCNVCNNPRVNVLGQRTGYGGGFMERDEVVEYKRRGSGASDDSDDEFDEFGRKKKKFRKHRTKQEDEANVQPSITDPIHSQHREQNNDSEVDEEGDEEEEEESGDDADLSKYDIWGADDGGGDVDTKEGAQKPSVDNRQDNIRAASSEDESGLSGSDTESDSDSSSASSSSSSASSTSSKNRSRSGSKTRSPGDHDDESSDNEVTHRPTRRTPGGRDRSRFDLAAVQPCPS</sequence>
<dbReference type="PANTHER" id="PTHR12999">
    <property type="entry name" value="ZINC FINGER RAN-BINDING DOMAIN-CONTAINING PROTEIN 2 ZRANB2-RELATED"/>
    <property type="match status" value="1"/>
</dbReference>
<protein>
    <recommendedName>
        <fullName evidence="2 11">Zinc finger Ran-binding domain-containing protein 2</fullName>
    </recommendedName>
</protein>
<dbReference type="EMBL" id="SJOL01009621">
    <property type="protein sequence ID" value="TGZ56649.1"/>
    <property type="molecule type" value="Genomic_DNA"/>
</dbReference>
<dbReference type="FunFam" id="4.10.1060.10:FF:000004">
    <property type="entry name" value="Zinc finger Ran-binding domain-containing protein 2"/>
    <property type="match status" value="1"/>
</dbReference>
<evidence type="ECO:0000256" key="5">
    <source>
        <dbReference type="ARBA" id="ARBA00022737"/>
    </source>
</evidence>
<evidence type="ECO:0000256" key="6">
    <source>
        <dbReference type="ARBA" id="ARBA00022771"/>
    </source>
</evidence>
<dbReference type="InterPro" id="IPR001876">
    <property type="entry name" value="Znf_RanBP2"/>
</dbReference>
<dbReference type="GO" id="GO:0006396">
    <property type="term" value="P:RNA processing"/>
    <property type="evidence" value="ECO:0007669"/>
    <property type="project" value="InterPro"/>
</dbReference>
<dbReference type="Proteomes" id="UP000308267">
    <property type="component" value="Unassembled WGS sequence"/>
</dbReference>
<name>A0A4S2L7U6_OPIFE</name>
<evidence type="ECO:0000256" key="10">
    <source>
        <dbReference type="ARBA" id="ARBA00025731"/>
    </source>
</evidence>
<feature type="compositionally biased region" description="Low complexity" evidence="13">
    <location>
        <begin position="248"/>
        <end position="276"/>
    </location>
</feature>
<feature type="compositionally biased region" description="Basic residues" evidence="13">
    <location>
        <begin position="148"/>
        <end position="158"/>
    </location>
</feature>
<dbReference type="PANTHER" id="PTHR12999:SF17">
    <property type="entry name" value="ZINC FINGER RAN-BINDING DOMAIN-CONTAINING PROTEIN 2"/>
    <property type="match status" value="1"/>
</dbReference>
<dbReference type="OrthoDB" id="1878647at2759"/>
<evidence type="ECO:0000256" key="3">
    <source>
        <dbReference type="ARBA" id="ARBA00022553"/>
    </source>
</evidence>
<keyword evidence="8 11" id="KW-0694">RNA-binding</keyword>
<dbReference type="PROSITE" id="PS50199">
    <property type="entry name" value="ZF_RANBP2_2"/>
    <property type="match status" value="2"/>
</dbReference>
<keyword evidence="7 11" id="KW-0862">Zinc</keyword>
<dbReference type="GO" id="GO:0003723">
    <property type="term" value="F:RNA binding"/>
    <property type="evidence" value="ECO:0007669"/>
    <property type="project" value="UniProtKB-KW"/>
</dbReference>
<keyword evidence="16" id="KW-1185">Reference proteome</keyword>
<proteinExistence type="inferred from homology"/>
<dbReference type="GO" id="GO:0005634">
    <property type="term" value="C:nucleus"/>
    <property type="evidence" value="ECO:0007669"/>
    <property type="project" value="UniProtKB-SubCell"/>
</dbReference>
<evidence type="ECO:0000256" key="8">
    <source>
        <dbReference type="ARBA" id="ARBA00022884"/>
    </source>
</evidence>
<reference evidence="15 16" key="1">
    <citation type="journal article" date="2019" name="BMC Genomics">
        <title>New insights from Opisthorchis felineus genome: update on genomics of the epidemiologically important liver flukes.</title>
        <authorList>
            <person name="Ershov N.I."/>
            <person name="Mordvinov V.A."/>
            <person name="Prokhortchouk E.B."/>
            <person name="Pakharukova M.Y."/>
            <person name="Gunbin K.V."/>
            <person name="Ustyantsev K."/>
            <person name="Genaev M.A."/>
            <person name="Blinov A.G."/>
            <person name="Mazur A."/>
            <person name="Boulygina E."/>
            <person name="Tsygankova S."/>
            <person name="Khrameeva E."/>
            <person name="Chekanov N."/>
            <person name="Fan G."/>
            <person name="Xiao A."/>
            <person name="Zhang H."/>
            <person name="Xu X."/>
            <person name="Yang H."/>
            <person name="Solovyev V."/>
            <person name="Lee S.M."/>
            <person name="Liu X."/>
            <person name="Afonnikov D.A."/>
            <person name="Skryabin K.G."/>
        </authorList>
    </citation>
    <scope>NUCLEOTIDE SEQUENCE [LARGE SCALE GENOMIC DNA]</scope>
    <source>
        <strain evidence="15">AK-0245</strain>
        <tissue evidence="15">Whole organism</tissue>
    </source>
</reference>
<dbReference type="InterPro" id="IPR036443">
    <property type="entry name" value="Znf_RanBP2_sf"/>
</dbReference>
<dbReference type="PIRSF" id="PIRSF037956">
    <property type="entry name" value="UCP037956_ZnF_Ran"/>
    <property type="match status" value="1"/>
</dbReference>
<organism evidence="15 16">
    <name type="scientific">Opisthorchis felineus</name>
    <dbReference type="NCBI Taxonomy" id="147828"/>
    <lineage>
        <taxon>Eukaryota</taxon>
        <taxon>Metazoa</taxon>
        <taxon>Spiralia</taxon>
        <taxon>Lophotrochozoa</taxon>
        <taxon>Platyhelminthes</taxon>
        <taxon>Trematoda</taxon>
        <taxon>Digenea</taxon>
        <taxon>Opisthorchiida</taxon>
        <taxon>Opisthorchiata</taxon>
        <taxon>Opisthorchiidae</taxon>
        <taxon>Opisthorchis</taxon>
    </lineage>
</organism>
<evidence type="ECO:0000256" key="9">
    <source>
        <dbReference type="ARBA" id="ARBA00023242"/>
    </source>
</evidence>
<evidence type="ECO:0000256" key="13">
    <source>
        <dbReference type="SAM" id="MobiDB-lite"/>
    </source>
</evidence>